<dbReference type="PANTHER" id="PTHR24252">
    <property type="entry name" value="ACROSIN-RELATED"/>
    <property type="match status" value="1"/>
</dbReference>
<dbReference type="GO" id="GO:0006508">
    <property type="term" value="P:proteolysis"/>
    <property type="evidence" value="ECO:0007669"/>
    <property type="project" value="UniProtKB-KW"/>
</dbReference>
<dbReference type="InterPro" id="IPR009003">
    <property type="entry name" value="Peptidase_S1_PA"/>
</dbReference>
<evidence type="ECO:0000256" key="2">
    <source>
        <dbReference type="ARBA" id="ARBA00022525"/>
    </source>
</evidence>
<reference evidence="12" key="1">
    <citation type="submission" date="2025-08" db="UniProtKB">
        <authorList>
            <consortium name="RefSeq"/>
        </authorList>
    </citation>
    <scope>IDENTIFICATION</scope>
    <source>
        <tissue evidence="12">Silk gland</tissue>
    </source>
</reference>
<keyword evidence="2" id="KW-0964">Secreted</keyword>
<keyword evidence="3" id="KW-0645">Protease</keyword>
<keyword evidence="5" id="KW-0720">Serine protease</keyword>
<keyword evidence="6" id="KW-1015">Disulfide bond</keyword>
<evidence type="ECO:0000256" key="3">
    <source>
        <dbReference type="ARBA" id="ARBA00022670"/>
    </source>
</evidence>
<evidence type="ECO:0000313" key="12">
    <source>
        <dbReference type="RefSeq" id="XP_028029443.1"/>
    </source>
</evidence>
<sequence>MFLQLVLVVLALNGVLSQSPGCDFAQNIAVGTTVDISSPGYPGNYSPGIQCRWIATCPVGYNCQIDCPIISIPQSSSCIDRLLLSRTGDPQLSGAEVYCGRGTLSATSVGQRLSLGLISSNSSPGGYFRCRVYAVASAPSPAPCRCGERKQTRIVGGEEAKINEFRMMVGLVDISIRQIKCGGALISNRHVLTAAHCIANQRTDNIGVIVGEHDVSSGTESAAQGYVVQRFIIHPLFTASNYDYDVAIVETTKEITFSDIVGPACLPFKFVNTNFTGLKVTILGWGTLFPGGPTSNVLRKVDLDVISQSTCRSYESTLTDRQMCTFTPGKDACQDDSGGPLLYTDPSTGLFFNLGIVSYGRFCASNSPGINMRVTAVLDWIVASTQYNFCRK</sequence>
<evidence type="ECO:0000256" key="1">
    <source>
        <dbReference type="ARBA" id="ARBA00004613"/>
    </source>
</evidence>
<evidence type="ECO:0000259" key="9">
    <source>
        <dbReference type="PROSITE" id="PS01180"/>
    </source>
</evidence>
<evidence type="ECO:0000256" key="7">
    <source>
        <dbReference type="PROSITE-ProRule" id="PRU00059"/>
    </source>
</evidence>
<comment type="caution">
    <text evidence="7">Lacks conserved residue(s) required for the propagation of feature annotation.</text>
</comment>
<dbReference type="PROSITE" id="PS01180">
    <property type="entry name" value="CUB"/>
    <property type="match status" value="1"/>
</dbReference>
<keyword evidence="4" id="KW-0378">Hydrolase</keyword>
<dbReference type="Pfam" id="PF00431">
    <property type="entry name" value="CUB"/>
    <property type="match status" value="1"/>
</dbReference>
<evidence type="ECO:0000256" key="5">
    <source>
        <dbReference type="ARBA" id="ARBA00022825"/>
    </source>
</evidence>
<dbReference type="InterPro" id="IPR035914">
    <property type="entry name" value="Sperma_CUB_dom_sf"/>
</dbReference>
<dbReference type="OrthoDB" id="6380398at2759"/>
<dbReference type="CDD" id="cd00190">
    <property type="entry name" value="Tryp_SPc"/>
    <property type="match status" value="1"/>
</dbReference>
<keyword evidence="8" id="KW-0732">Signal</keyword>
<protein>
    <submittedName>
        <fullName evidence="12">Venom serine protease-like</fullName>
    </submittedName>
</protein>
<dbReference type="GO" id="GO:0005576">
    <property type="term" value="C:extracellular region"/>
    <property type="evidence" value="ECO:0007669"/>
    <property type="project" value="UniProtKB-SubCell"/>
</dbReference>
<dbReference type="InterPro" id="IPR018114">
    <property type="entry name" value="TRYPSIN_HIS"/>
</dbReference>
<evidence type="ECO:0000313" key="11">
    <source>
        <dbReference type="Proteomes" id="UP000504629"/>
    </source>
</evidence>
<gene>
    <name evidence="12" type="primary">LOC114242473</name>
</gene>
<accession>A0A6J2JJI8</accession>
<dbReference type="RefSeq" id="XP_028029443.1">
    <property type="nucleotide sequence ID" value="XM_028173642.1"/>
</dbReference>
<dbReference type="Gene3D" id="2.60.120.290">
    <property type="entry name" value="Spermadhesin, CUB domain"/>
    <property type="match status" value="1"/>
</dbReference>
<dbReference type="Pfam" id="PF00089">
    <property type="entry name" value="Trypsin"/>
    <property type="match status" value="1"/>
</dbReference>
<feature type="chain" id="PRO_5026662538" evidence="8">
    <location>
        <begin position="18"/>
        <end position="392"/>
    </location>
</feature>
<evidence type="ECO:0000256" key="8">
    <source>
        <dbReference type="SAM" id="SignalP"/>
    </source>
</evidence>
<dbReference type="PRINTS" id="PR00722">
    <property type="entry name" value="CHYMOTRYPSIN"/>
</dbReference>
<dbReference type="InterPro" id="IPR001314">
    <property type="entry name" value="Peptidase_S1A"/>
</dbReference>
<dbReference type="GeneID" id="114242473"/>
<name>A0A6J2JJI8_BOMMA</name>
<dbReference type="PANTHER" id="PTHR24252:SF7">
    <property type="entry name" value="HYALIN"/>
    <property type="match status" value="1"/>
</dbReference>
<dbReference type="PROSITE" id="PS00134">
    <property type="entry name" value="TRYPSIN_HIS"/>
    <property type="match status" value="1"/>
</dbReference>
<evidence type="ECO:0000259" key="10">
    <source>
        <dbReference type="PROSITE" id="PS50240"/>
    </source>
</evidence>
<keyword evidence="11" id="KW-1185">Reference proteome</keyword>
<comment type="subcellular location">
    <subcellularLocation>
        <location evidence="1">Secreted</location>
    </subcellularLocation>
</comment>
<feature type="signal peptide" evidence="8">
    <location>
        <begin position="1"/>
        <end position="17"/>
    </location>
</feature>
<organism evidence="11 12">
    <name type="scientific">Bombyx mandarina</name>
    <name type="common">Wild silk moth</name>
    <name type="synonym">Wild silkworm</name>
    <dbReference type="NCBI Taxonomy" id="7092"/>
    <lineage>
        <taxon>Eukaryota</taxon>
        <taxon>Metazoa</taxon>
        <taxon>Ecdysozoa</taxon>
        <taxon>Arthropoda</taxon>
        <taxon>Hexapoda</taxon>
        <taxon>Insecta</taxon>
        <taxon>Pterygota</taxon>
        <taxon>Neoptera</taxon>
        <taxon>Endopterygota</taxon>
        <taxon>Lepidoptera</taxon>
        <taxon>Glossata</taxon>
        <taxon>Ditrysia</taxon>
        <taxon>Bombycoidea</taxon>
        <taxon>Bombycidae</taxon>
        <taxon>Bombycinae</taxon>
        <taxon>Bombyx</taxon>
    </lineage>
</organism>
<feature type="domain" description="CUB" evidence="9">
    <location>
        <begin position="22"/>
        <end position="135"/>
    </location>
</feature>
<dbReference type="AlphaFoldDB" id="A0A6J2JJI8"/>
<dbReference type="SMART" id="SM00020">
    <property type="entry name" value="Tryp_SPc"/>
    <property type="match status" value="1"/>
</dbReference>
<dbReference type="InterPro" id="IPR001254">
    <property type="entry name" value="Trypsin_dom"/>
</dbReference>
<dbReference type="SUPFAM" id="SSF49854">
    <property type="entry name" value="Spermadhesin, CUB domain"/>
    <property type="match status" value="1"/>
</dbReference>
<feature type="domain" description="Peptidase S1" evidence="10">
    <location>
        <begin position="154"/>
        <end position="386"/>
    </location>
</feature>
<dbReference type="KEGG" id="bman:114242473"/>
<dbReference type="InterPro" id="IPR000859">
    <property type="entry name" value="CUB_dom"/>
</dbReference>
<dbReference type="Proteomes" id="UP000504629">
    <property type="component" value="Unplaced"/>
</dbReference>
<dbReference type="PROSITE" id="PS50240">
    <property type="entry name" value="TRYPSIN_DOM"/>
    <property type="match status" value="1"/>
</dbReference>
<dbReference type="GO" id="GO:0004252">
    <property type="term" value="F:serine-type endopeptidase activity"/>
    <property type="evidence" value="ECO:0007669"/>
    <property type="project" value="InterPro"/>
</dbReference>
<evidence type="ECO:0000256" key="6">
    <source>
        <dbReference type="ARBA" id="ARBA00023157"/>
    </source>
</evidence>
<dbReference type="Gene3D" id="2.40.10.10">
    <property type="entry name" value="Trypsin-like serine proteases"/>
    <property type="match status" value="1"/>
</dbReference>
<dbReference type="SUPFAM" id="SSF50494">
    <property type="entry name" value="Trypsin-like serine proteases"/>
    <property type="match status" value="1"/>
</dbReference>
<dbReference type="InterPro" id="IPR043504">
    <property type="entry name" value="Peptidase_S1_PA_chymotrypsin"/>
</dbReference>
<evidence type="ECO:0000256" key="4">
    <source>
        <dbReference type="ARBA" id="ARBA00022801"/>
    </source>
</evidence>
<proteinExistence type="predicted"/>
<dbReference type="FunFam" id="2.40.10.10:FF:000015">
    <property type="entry name" value="Atrial natriuretic peptide-converting enzyme"/>
    <property type="match status" value="1"/>
</dbReference>